<gene>
    <name evidence="2" type="ORF">SLUN_26495</name>
</gene>
<organism evidence="2 3">
    <name type="scientific">Streptomyces lunaelactis</name>
    <dbReference type="NCBI Taxonomy" id="1535768"/>
    <lineage>
        <taxon>Bacteria</taxon>
        <taxon>Bacillati</taxon>
        <taxon>Actinomycetota</taxon>
        <taxon>Actinomycetes</taxon>
        <taxon>Kitasatosporales</taxon>
        <taxon>Streptomycetaceae</taxon>
        <taxon>Streptomyces</taxon>
    </lineage>
</organism>
<dbReference type="KEGG" id="slk:SLUN_26495"/>
<evidence type="ECO:0000256" key="1">
    <source>
        <dbReference type="SAM" id="MobiDB-lite"/>
    </source>
</evidence>
<proteinExistence type="predicted"/>
<dbReference type="EMBL" id="CP026304">
    <property type="protein sequence ID" value="AVZ75217.1"/>
    <property type="molecule type" value="Genomic_DNA"/>
</dbReference>
<evidence type="ECO:0000313" key="2">
    <source>
        <dbReference type="EMBL" id="AVZ75217.1"/>
    </source>
</evidence>
<reference evidence="2 3" key="1">
    <citation type="submission" date="2018-01" db="EMBL/GenBank/DDBJ databases">
        <title>Complete genome sequence of Streptomyces lunaelactis MM109T, a Ferroverdin A producer isolated from cave moonmilk deposits.</title>
        <authorList>
            <person name="Naome A."/>
            <person name="Martinet L."/>
            <person name="Maciejewska M."/>
            <person name="Anderssen S."/>
            <person name="Adam D."/>
            <person name="Tenconi E."/>
            <person name="Deflandre B."/>
            <person name="Arguelles-Arias A."/>
            <person name="Calusinska M."/>
            <person name="Copieters W."/>
            <person name="Karim L."/>
            <person name="Hanikenne M."/>
            <person name="Baurain D."/>
            <person name="van Wezel G."/>
            <person name="Smargiasso N."/>
            <person name="de Pauw E."/>
            <person name="Delfosse P."/>
            <person name="Rigali S."/>
        </authorList>
    </citation>
    <scope>NUCLEOTIDE SEQUENCE [LARGE SCALE GENOMIC DNA]</scope>
    <source>
        <strain evidence="2 3">MM109</strain>
    </source>
</reference>
<dbReference type="Proteomes" id="UP000244201">
    <property type="component" value="Chromosome"/>
</dbReference>
<protein>
    <submittedName>
        <fullName evidence="2">Uncharacterized protein</fullName>
    </submittedName>
</protein>
<name>A0A2R4T7Y4_9ACTN</name>
<sequence>MKDMNTFLSYLFVAALFALITLPSFVGFARDRVIDRQLRRAAQRRTQRRVSAQDPAPASRLMVGIRPKPCSSNAGGAGVAGV</sequence>
<dbReference type="AlphaFoldDB" id="A0A2R4T7Y4"/>
<evidence type="ECO:0000313" key="3">
    <source>
        <dbReference type="Proteomes" id="UP000244201"/>
    </source>
</evidence>
<feature type="region of interest" description="Disordered" evidence="1">
    <location>
        <begin position="44"/>
        <end position="82"/>
    </location>
</feature>
<accession>A0A2R4T7Y4</accession>
<keyword evidence="3" id="KW-1185">Reference proteome</keyword>